<sequence length="192" mass="20817">MMRFSLVLALVALVGAVAPAMAWQKPATTNEFTVQMDGNCHADGKTCVAKANSQSLTTRFDSDDAVEFTNNELIGSYALMQTTMKFSDDNTFSAYGNITFGTGTSRDHTIYFDSRGNVGRKQYVVVGKDDYTFAYSAFVVGGTGALDGALGFVSVTGYSTDTELNTFNQFVSLVCNVDLDKLKKQDMHLAKP</sequence>
<dbReference type="Proteomes" id="UP000007799">
    <property type="component" value="Unassembled WGS sequence"/>
</dbReference>
<evidence type="ECO:0000313" key="3">
    <source>
        <dbReference type="Proteomes" id="UP000007799"/>
    </source>
</evidence>
<dbReference type="EMBL" id="GL832959">
    <property type="protein sequence ID" value="EGD81707.1"/>
    <property type="molecule type" value="Genomic_DNA"/>
</dbReference>
<organism evidence="2 3">
    <name type="scientific">Salpingoeca rosetta (strain ATCC 50818 / BSB-021)</name>
    <dbReference type="NCBI Taxonomy" id="946362"/>
    <lineage>
        <taxon>Eukaryota</taxon>
        <taxon>Choanoflagellata</taxon>
        <taxon>Craspedida</taxon>
        <taxon>Salpingoecidae</taxon>
        <taxon>Salpingoeca</taxon>
    </lineage>
</organism>
<gene>
    <name evidence="2" type="ORF">PTSG_02418</name>
</gene>
<dbReference type="AlphaFoldDB" id="F2U255"/>
<proteinExistence type="predicted"/>
<evidence type="ECO:0000313" key="2">
    <source>
        <dbReference type="EMBL" id="EGD81707.1"/>
    </source>
</evidence>
<dbReference type="KEGG" id="sre:PTSG_02418"/>
<accession>F2U255</accession>
<protein>
    <recommendedName>
        <fullName evidence="4">Jacalin-type lectin domain-containing protein</fullName>
    </recommendedName>
</protein>
<feature type="chain" id="PRO_5003288321" description="Jacalin-type lectin domain-containing protein" evidence="1">
    <location>
        <begin position="23"/>
        <end position="192"/>
    </location>
</feature>
<dbReference type="InParanoid" id="F2U255"/>
<dbReference type="RefSeq" id="XP_004996911.1">
    <property type="nucleotide sequence ID" value="XM_004996854.1"/>
</dbReference>
<keyword evidence="1" id="KW-0732">Signal</keyword>
<reference evidence="2" key="1">
    <citation type="submission" date="2009-08" db="EMBL/GenBank/DDBJ databases">
        <title>Annotation of Salpingoeca rosetta.</title>
        <authorList>
            <consortium name="The Broad Institute Genome Sequencing Platform"/>
            <person name="Russ C."/>
            <person name="Cuomo C."/>
            <person name="Burger G."/>
            <person name="Gray M.W."/>
            <person name="Holland P.W.H."/>
            <person name="King N."/>
            <person name="Lang F.B.F."/>
            <person name="Roger A.J."/>
            <person name="Ruiz-Trillo I."/>
            <person name="Young S.K."/>
            <person name="Zeng Q."/>
            <person name="Gargeya S."/>
            <person name="Alvarado L."/>
            <person name="Berlin A."/>
            <person name="Chapman S.B."/>
            <person name="Chen Z."/>
            <person name="Freedman E."/>
            <person name="Gellesch M."/>
            <person name="Goldberg J."/>
            <person name="Griggs A."/>
            <person name="Gujja S."/>
            <person name="Heilman E."/>
            <person name="Heiman D."/>
            <person name="Howarth C."/>
            <person name="Mehta T."/>
            <person name="Neiman D."/>
            <person name="Pearson M."/>
            <person name="Roberts A."/>
            <person name="Saif S."/>
            <person name="Shea T."/>
            <person name="Shenoy N."/>
            <person name="Sisk P."/>
            <person name="Stolte C."/>
            <person name="Sykes S."/>
            <person name="White J."/>
            <person name="Yandava C."/>
            <person name="Haas B."/>
            <person name="Nusbaum C."/>
            <person name="Birren B."/>
        </authorList>
    </citation>
    <scope>NUCLEOTIDE SEQUENCE</scope>
    <source>
        <strain evidence="2">ATCC 50818</strain>
    </source>
</reference>
<feature type="signal peptide" evidence="1">
    <location>
        <begin position="1"/>
        <end position="22"/>
    </location>
</feature>
<dbReference type="GeneID" id="16077503"/>
<evidence type="ECO:0000256" key="1">
    <source>
        <dbReference type="SAM" id="SignalP"/>
    </source>
</evidence>
<evidence type="ECO:0008006" key="4">
    <source>
        <dbReference type="Google" id="ProtNLM"/>
    </source>
</evidence>
<keyword evidence="3" id="KW-1185">Reference proteome</keyword>
<name>F2U255_SALR5</name>
<dbReference type="OMA" id="RTHTVEF"/>